<name>A0AAV9XBD0_9PEZI</name>
<dbReference type="SUPFAM" id="SSF81383">
    <property type="entry name" value="F-box domain"/>
    <property type="match status" value="1"/>
</dbReference>
<dbReference type="PROSITE" id="PS50181">
    <property type="entry name" value="FBOX"/>
    <property type="match status" value="1"/>
</dbReference>
<protein>
    <recommendedName>
        <fullName evidence="1">F-box domain-containing protein</fullName>
    </recommendedName>
</protein>
<dbReference type="AlphaFoldDB" id="A0AAV9XBD0"/>
<feature type="domain" description="F-box" evidence="1">
    <location>
        <begin position="1"/>
        <end position="43"/>
    </location>
</feature>
<sequence length="136" mass="15466">MLELPTEIKDAIACSLEIQDLKNLRLASHSFNSVACHYLFKKLILSGAKDNAHEYLGLPACEKELYKHKSEEFCKLRDHIRSITPLAGYFTTLDNAPVLWDADLLNLRIGTHSGKEEDGFQYSFPYTAEDWAKSET</sequence>
<dbReference type="EMBL" id="JAVHJO010000006">
    <property type="protein sequence ID" value="KAK6539387.1"/>
    <property type="molecule type" value="Genomic_DNA"/>
</dbReference>
<dbReference type="InterPro" id="IPR036047">
    <property type="entry name" value="F-box-like_dom_sf"/>
</dbReference>
<reference evidence="2 3" key="1">
    <citation type="submission" date="2019-10" db="EMBL/GenBank/DDBJ databases">
        <authorList>
            <person name="Palmer J.M."/>
        </authorList>
    </citation>
    <scope>NUCLEOTIDE SEQUENCE [LARGE SCALE GENOMIC DNA]</scope>
    <source>
        <strain evidence="2 3">TWF694</strain>
    </source>
</reference>
<evidence type="ECO:0000313" key="2">
    <source>
        <dbReference type="EMBL" id="KAK6539387.1"/>
    </source>
</evidence>
<keyword evidence="3" id="KW-1185">Reference proteome</keyword>
<comment type="caution">
    <text evidence="2">The sequence shown here is derived from an EMBL/GenBank/DDBJ whole genome shotgun (WGS) entry which is preliminary data.</text>
</comment>
<dbReference type="Proteomes" id="UP001365542">
    <property type="component" value="Unassembled WGS sequence"/>
</dbReference>
<organism evidence="2 3">
    <name type="scientific">Orbilia ellipsospora</name>
    <dbReference type="NCBI Taxonomy" id="2528407"/>
    <lineage>
        <taxon>Eukaryota</taxon>
        <taxon>Fungi</taxon>
        <taxon>Dikarya</taxon>
        <taxon>Ascomycota</taxon>
        <taxon>Pezizomycotina</taxon>
        <taxon>Orbiliomycetes</taxon>
        <taxon>Orbiliales</taxon>
        <taxon>Orbiliaceae</taxon>
        <taxon>Orbilia</taxon>
    </lineage>
</organism>
<evidence type="ECO:0000259" key="1">
    <source>
        <dbReference type="PROSITE" id="PS50181"/>
    </source>
</evidence>
<evidence type="ECO:0000313" key="3">
    <source>
        <dbReference type="Proteomes" id="UP001365542"/>
    </source>
</evidence>
<dbReference type="InterPro" id="IPR001810">
    <property type="entry name" value="F-box_dom"/>
</dbReference>
<gene>
    <name evidence="2" type="ORF">TWF694_009612</name>
</gene>
<accession>A0AAV9XBD0</accession>
<proteinExistence type="predicted"/>